<keyword evidence="2" id="KW-0813">Transport</keyword>
<dbReference type="SUPFAM" id="SSF52540">
    <property type="entry name" value="P-loop containing nucleoside triphosphate hydrolases"/>
    <property type="match status" value="1"/>
</dbReference>
<dbReference type="EMBL" id="BJUB01000014">
    <property type="protein sequence ID" value="GEK23205.1"/>
    <property type="molecule type" value="Genomic_DNA"/>
</dbReference>
<dbReference type="InterPro" id="IPR003439">
    <property type="entry name" value="ABC_transporter-like_ATP-bd"/>
</dbReference>
<dbReference type="Gene3D" id="3.40.50.300">
    <property type="entry name" value="P-loop containing nucleotide triphosphate hydrolases"/>
    <property type="match status" value="1"/>
</dbReference>
<dbReference type="PROSITE" id="PS00211">
    <property type="entry name" value="ABC_TRANSPORTER_1"/>
    <property type="match status" value="1"/>
</dbReference>
<accession>A0A510VDJ1</accession>
<evidence type="ECO:0000256" key="2">
    <source>
        <dbReference type="ARBA" id="ARBA00022448"/>
    </source>
</evidence>
<proteinExistence type="inferred from homology"/>
<dbReference type="PANTHER" id="PTHR43335:SF4">
    <property type="entry name" value="ABC TRANSPORTER, ATP-BINDING PROTEIN"/>
    <property type="match status" value="1"/>
</dbReference>
<dbReference type="InterPro" id="IPR003593">
    <property type="entry name" value="AAA+_ATPase"/>
</dbReference>
<dbReference type="SMART" id="SM00382">
    <property type="entry name" value="AAA"/>
    <property type="match status" value="1"/>
</dbReference>
<feature type="domain" description="ABC transporter" evidence="5">
    <location>
        <begin position="21"/>
        <end position="253"/>
    </location>
</feature>
<keyword evidence="4 6" id="KW-0067">ATP-binding</keyword>
<comment type="similarity">
    <text evidence="1">Belongs to the ABC transporter superfamily.</text>
</comment>
<dbReference type="AlphaFoldDB" id="A0A510VDJ1"/>
<keyword evidence="3" id="KW-0547">Nucleotide-binding</keyword>
<dbReference type="RefSeq" id="WP_146930607.1">
    <property type="nucleotide sequence ID" value="NZ_BJUB01000014.1"/>
</dbReference>
<dbReference type="PROSITE" id="PS50893">
    <property type="entry name" value="ABC_TRANSPORTER_2"/>
    <property type="match status" value="1"/>
</dbReference>
<comment type="caution">
    <text evidence="6">The sequence shown here is derived from an EMBL/GenBank/DDBJ whole genome shotgun (WGS) entry which is preliminary data.</text>
</comment>
<organism evidence="6 7">
    <name type="scientific">Cellulomonas xylanilytica</name>
    <dbReference type="NCBI Taxonomy" id="233583"/>
    <lineage>
        <taxon>Bacteria</taxon>
        <taxon>Bacillati</taxon>
        <taxon>Actinomycetota</taxon>
        <taxon>Actinomycetes</taxon>
        <taxon>Micrococcales</taxon>
        <taxon>Cellulomonadaceae</taxon>
        <taxon>Cellulomonas</taxon>
    </lineage>
</organism>
<sequence>MTDPTTGAAPSGAAPVAPLAIATDGLTKRFRSGQVAVAGIDLRVPRGAVYGFIGPNGSGKTTTIRMLLGLVRPTSGRAFLLGGEMPGAGADVLPRVGALVEGPAFHPYLTGSANLARLDASDATADPRTARQRADEALDRVGLGAAAGKPYRQYSLGMKQRLGLAAALLRPRELLVLDEPTNGLDPQGTREVRNLVRELAENGTTVLVSSHLLAEIEQVCSHIGIMSGGHLLLQGDRAELTAQGLPRLSVLTSADHVGAATEVLTGLGLTDVQTEGATVSALLGAVPPEKVSAALVHAGVDLLGLEVRRPNLEQIFVELTGEGFDVAR</sequence>
<protein>
    <submittedName>
        <fullName evidence="6">ABC transporter ATP-binding protein</fullName>
    </submittedName>
</protein>
<dbReference type="PANTHER" id="PTHR43335">
    <property type="entry name" value="ABC TRANSPORTER, ATP-BINDING PROTEIN"/>
    <property type="match status" value="1"/>
</dbReference>
<reference evidence="6 7" key="1">
    <citation type="submission" date="2019-07" db="EMBL/GenBank/DDBJ databases">
        <title>Whole genome shotgun sequence of Cellulomonas xylanilytica NBRC 101102.</title>
        <authorList>
            <person name="Hosoyama A."/>
            <person name="Uohara A."/>
            <person name="Ohji S."/>
            <person name="Ichikawa N."/>
        </authorList>
    </citation>
    <scope>NUCLEOTIDE SEQUENCE [LARGE SCALE GENOMIC DNA]</scope>
    <source>
        <strain evidence="6 7">NBRC 101102</strain>
    </source>
</reference>
<dbReference type="GO" id="GO:0016887">
    <property type="term" value="F:ATP hydrolysis activity"/>
    <property type="evidence" value="ECO:0007669"/>
    <property type="project" value="InterPro"/>
</dbReference>
<evidence type="ECO:0000313" key="7">
    <source>
        <dbReference type="Proteomes" id="UP000321118"/>
    </source>
</evidence>
<evidence type="ECO:0000256" key="4">
    <source>
        <dbReference type="ARBA" id="ARBA00022840"/>
    </source>
</evidence>
<dbReference type="InterPro" id="IPR017871">
    <property type="entry name" value="ABC_transporter-like_CS"/>
</dbReference>
<gene>
    <name evidence="6" type="ORF">CXY01_37250</name>
</gene>
<dbReference type="InterPro" id="IPR027417">
    <property type="entry name" value="P-loop_NTPase"/>
</dbReference>
<evidence type="ECO:0000313" key="6">
    <source>
        <dbReference type="EMBL" id="GEK23205.1"/>
    </source>
</evidence>
<name>A0A510VDJ1_9CELL</name>
<dbReference type="GO" id="GO:0005524">
    <property type="term" value="F:ATP binding"/>
    <property type="evidence" value="ECO:0007669"/>
    <property type="project" value="UniProtKB-KW"/>
</dbReference>
<evidence type="ECO:0000256" key="3">
    <source>
        <dbReference type="ARBA" id="ARBA00022741"/>
    </source>
</evidence>
<evidence type="ECO:0000256" key="1">
    <source>
        <dbReference type="ARBA" id="ARBA00005417"/>
    </source>
</evidence>
<dbReference type="OrthoDB" id="9804819at2"/>
<keyword evidence="7" id="KW-1185">Reference proteome</keyword>
<dbReference type="Pfam" id="PF00005">
    <property type="entry name" value="ABC_tran"/>
    <property type="match status" value="1"/>
</dbReference>
<evidence type="ECO:0000259" key="5">
    <source>
        <dbReference type="PROSITE" id="PS50893"/>
    </source>
</evidence>
<dbReference type="Proteomes" id="UP000321118">
    <property type="component" value="Unassembled WGS sequence"/>
</dbReference>